<dbReference type="InterPro" id="IPR039391">
    <property type="entry name" value="Phytocyanin-like"/>
</dbReference>
<keyword evidence="1" id="KW-1015">Disulfide bond</keyword>
<evidence type="ECO:0000256" key="3">
    <source>
        <dbReference type="SAM" id="SignalP"/>
    </source>
</evidence>
<dbReference type="PANTHER" id="PTHR33021:SF70">
    <property type="entry name" value="PHYTOCYANIN DOMAIN-CONTAINING PROTEIN"/>
    <property type="match status" value="1"/>
</dbReference>
<evidence type="ECO:0000256" key="2">
    <source>
        <dbReference type="ARBA" id="ARBA00023180"/>
    </source>
</evidence>
<feature type="chain" id="PRO_5044749130" description="Phytocyanin domain-containing protein" evidence="3">
    <location>
        <begin position="28"/>
        <end position="179"/>
    </location>
</feature>
<reference evidence="5 6" key="1">
    <citation type="submission" date="2024-09" db="EMBL/GenBank/DDBJ databases">
        <title>Chromosome-scale assembly of Riccia fluitans.</title>
        <authorList>
            <person name="Paukszto L."/>
            <person name="Sawicki J."/>
            <person name="Karawczyk K."/>
            <person name="Piernik-Szablinska J."/>
            <person name="Szczecinska M."/>
            <person name="Mazdziarz M."/>
        </authorList>
    </citation>
    <scope>NUCLEOTIDE SEQUENCE [LARGE SCALE GENOMIC DNA]</scope>
    <source>
        <strain evidence="5">Rf_01</strain>
        <tissue evidence="5">Aerial parts of the thallus</tissue>
    </source>
</reference>
<protein>
    <recommendedName>
        <fullName evidence="4">Phytocyanin domain-containing protein</fullName>
    </recommendedName>
</protein>
<dbReference type="InterPro" id="IPR008972">
    <property type="entry name" value="Cupredoxin"/>
</dbReference>
<gene>
    <name evidence="5" type="ORF">R1flu_002730</name>
</gene>
<dbReference type="SUPFAM" id="SSF49503">
    <property type="entry name" value="Cupredoxins"/>
    <property type="match status" value="1"/>
</dbReference>
<keyword evidence="6" id="KW-1185">Reference proteome</keyword>
<dbReference type="FunFam" id="2.60.40.420:FF:000034">
    <property type="entry name" value="Cupredoxin superfamily protein"/>
    <property type="match status" value="1"/>
</dbReference>
<name>A0ABD1Y748_9MARC</name>
<dbReference type="AlphaFoldDB" id="A0ABD1Y748"/>
<dbReference type="CDD" id="cd04216">
    <property type="entry name" value="Phytocyanin"/>
    <property type="match status" value="1"/>
</dbReference>
<sequence length="179" mass="19220">MTGSLRLIGGACLALSMALVLIIDVNAESYNVGEASWTIPATTNELNYTSWAASINFRFGDELVFTYPYDLHDVLRVNHTDYDTCACGFPIASYSSGHDTIPLNDPGVTDYYFICGKPSHCFLGQKLKVSLVGLVPNSTEVDPQSTLNTPPSKSAAHLSTSLHGYIQLGISAALVLIVS</sequence>
<comment type="caution">
    <text evidence="5">The sequence shown here is derived from an EMBL/GenBank/DDBJ whole genome shotgun (WGS) entry which is preliminary data.</text>
</comment>
<organism evidence="5 6">
    <name type="scientific">Riccia fluitans</name>
    <dbReference type="NCBI Taxonomy" id="41844"/>
    <lineage>
        <taxon>Eukaryota</taxon>
        <taxon>Viridiplantae</taxon>
        <taxon>Streptophyta</taxon>
        <taxon>Embryophyta</taxon>
        <taxon>Marchantiophyta</taxon>
        <taxon>Marchantiopsida</taxon>
        <taxon>Marchantiidae</taxon>
        <taxon>Marchantiales</taxon>
        <taxon>Ricciaceae</taxon>
        <taxon>Riccia</taxon>
    </lineage>
</organism>
<feature type="domain" description="Phytocyanin" evidence="4">
    <location>
        <begin position="28"/>
        <end position="133"/>
    </location>
</feature>
<accession>A0ABD1Y748</accession>
<dbReference type="EMBL" id="JBHFFA010000006">
    <property type="protein sequence ID" value="KAL2622525.1"/>
    <property type="molecule type" value="Genomic_DNA"/>
</dbReference>
<dbReference type="InterPro" id="IPR003245">
    <property type="entry name" value="Phytocyanin_dom"/>
</dbReference>
<proteinExistence type="predicted"/>
<dbReference type="PANTHER" id="PTHR33021">
    <property type="entry name" value="BLUE COPPER PROTEIN"/>
    <property type="match status" value="1"/>
</dbReference>
<keyword evidence="3" id="KW-0732">Signal</keyword>
<keyword evidence="2" id="KW-0325">Glycoprotein</keyword>
<dbReference type="Proteomes" id="UP001605036">
    <property type="component" value="Unassembled WGS sequence"/>
</dbReference>
<evidence type="ECO:0000313" key="6">
    <source>
        <dbReference type="Proteomes" id="UP001605036"/>
    </source>
</evidence>
<evidence type="ECO:0000313" key="5">
    <source>
        <dbReference type="EMBL" id="KAL2622525.1"/>
    </source>
</evidence>
<dbReference type="Gene3D" id="2.60.40.420">
    <property type="entry name" value="Cupredoxins - blue copper proteins"/>
    <property type="match status" value="1"/>
</dbReference>
<dbReference type="Pfam" id="PF02298">
    <property type="entry name" value="Cu_bind_like"/>
    <property type="match status" value="1"/>
</dbReference>
<dbReference type="PROSITE" id="PS51485">
    <property type="entry name" value="PHYTOCYANIN"/>
    <property type="match status" value="1"/>
</dbReference>
<evidence type="ECO:0000256" key="1">
    <source>
        <dbReference type="ARBA" id="ARBA00023157"/>
    </source>
</evidence>
<evidence type="ECO:0000259" key="4">
    <source>
        <dbReference type="PROSITE" id="PS51485"/>
    </source>
</evidence>
<feature type="signal peptide" evidence="3">
    <location>
        <begin position="1"/>
        <end position="27"/>
    </location>
</feature>